<evidence type="ECO:0000256" key="3">
    <source>
        <dbReference type="ARBA" id="ARBA00022741"/>
    </source>
</evidence>
<sequence length="636" mass="67527">MATPFPLERPPGSGRPDGARPGRAEARQRGDEPVDLRRIAGLFRPYRGRVAAVAGLIVLTAVLGLAQPFLIREAVDVALPQQDTSLLALLVLGMVGAAIVGAGLDVGQTWLSNVVGQRVMHDLRAGVYGHLQRLSLAFFTRTRSGEVQSRIANDIGGMQGVVTSTVTSLVSSFTTVIATLTAMIVLDWRLALATLVVVPFFVWLARTVGRARRRIVSVRQRKLADMSAVVEESLSISGIVLTRTMGRSADLVGRFDGASRDVADLEVRSAMAGRWRMASVQIAFAAMPALAYWIAGWSAANGEGIVTIGTLVAFTALQTRLLMPMVTLLRLAVEVQSSLALFTRVFEYLDTPVDVVEPAAPVRPPSLAGGTPPPGADDGPAPAAAVGVPVRFEGVSFAYDPRADRTLEDIDLEVPAGATVAIVGATGSGKTTLGYLAARMYDVDAGRVTIDGVDVRELSADDRAALVGVVAQETYLLHSSVAENLRFARPDATDEELVAAARAAQVHELIAGLPDGYDTIVGERGYRFSGGEKQRLAIARAMLRNPPVLILDEATSALDTRTERAVQEALERLAEGRTTIAIAHRLSTVRDADRIVVLDRGRIVESGTHAELLALGGHYAALVARDDADAVLPLAA</sequence>
<evidence type="ECO:0000256" key="1">
    <source>
        <dbReference type="ARBA" id="ARBA00004651"/>
    </source>
</evidence>
<dbReference type="InterPro" id="IPR027417">
    <property type="entry name" value="P-loop_NTPase"/>
</dbReference>
<evidence type="ECO:0000259" key="9">
    <source>
        <dbReference type="PROSITE" id="PS50893"/>
    </source>
</evidence>
<dbReference type="Gene3D" id="3.40.50.300">
    <property type="entry name" value="P-loop containing nucleotide triphosphate hydrolases"/>
    <property type="match status" value="1"/>
</dbReference>
<evidence type="ECO:0000313" key="12">
    <source>
        <dbReference type="Proteomes" id="UP001277761"/>
    </source>
</evidence>
<feature type="transmembrane region" description="Helical" evidence="8">
    <location>
        <begin position="86"/>
        <end position="104"/>
    </location>
</feature>
<evidence type="ECO:0000256" key="2">
    <source>
        <dbReference type="ARBA" id="ARBA00022692"/>
    </source>
</evidence>
<evidence type="ECO:0000256" key="5">
    <source>
        <dbReference type="ARBA" id="ARBA00022989"/>
    </source>
</evidence>
<dbReference type="CDD" id="cd18550">
    <property type="entry name" value="ABC_6TM_exporter_like"/>
    <property type="match status" value="1"/>
</dbReference>
<keyword evidence="2 8" id="KW-0812">Transmembrane</keyword>
<gene>
    <name evidence="11" type="ORF">SK069_18585</name>
</gene>
<keyword evidence="6 8" id="KW-0472">Membrane</keyword>
<dbReference type="Proteomes" id="UP001277761">
    <property type="component" value="Unassembled WGS sequence"/>
</dbReference>
<dbReference type="Pfam" id="PF00005">
    <property type="entry name" value="ABC_tran"/>
    <property type="match status" value="1"/>
</dbReference>
<dbReference type="InterPro" id="IPR036640">
    <property type="entry name" value="ABC1_TM_sf"/>
</dbReference>
<keyword evidence="12" id="KW-1185">Reference proteome</keyword>
<dbReference type="InterPro" id="IPR011527">
    <property type="entry name" value="ABC1_TM_dom"/>
</dbReference>
<dbReference type="SMART" id="SM00382">
    <property type="entry name" value="AAA"/>
    <property type="match status" value="1"/>
</dbReference>
<dbReference type="InterPro" id="IPR039421">
    <property type="entry name" value="Type_1_exporter"/>
</dbReference>
<proteinExistence type="predicted"/>
<feature type="domain" description="ABC transmembrane type-1" evidence="10">
    <location>
        <begin position="51"/>
        <end position="337"/>
    </location>
</feature>
<feature type="transmembrane region" description="Helical" evidence="8">
    <location>
        <begin position="160"/>
        <end position="184"/>
    </location>
</feature>
<feature type="transmembrane region" description="Helical" evidence="8">
    <location>
        <begin position="278"/>
        <end position="299"/>
    </location>
</feature>
<evidence type="ECO:0000313" key="11">
    <source>
        <dbReference type="EMBL" id="MDX8153611.1"/>
    </source>
</evidence>
<dbReference type="PROSITE" id="PS50929">
    <property type="entry name" value="ABC_TM1F"/>
    <property type="match status" value="1"/>
</dbReference>
<comment type="subcellular location">
    <subcellularLocation>
        <location evidence="1">Cell membrane</location>
        <topology evidence="1">Multi-pass membrane protein</topology>
    </subcellularLocation>
</comment>
<keyword evidence="3" id="KW-0547">Nucleotide-binding</keyword>
<dbReference type="SUPFAM" id="SSF90123">
    <property type="entry name" value="ABC transporter transmembrane region"/>
    <property type="match status" value="1"/>
</dbReference>
<dbReference type="PANTHER" id="PTHR43394:SF1">
    <property type="entry name" value="ATP-BINDING CASSETTE SUB-FAMILY B MEMBER 10, MITOCHONDRIAL"/>
    <property type="match status" value="1"/>
</dbReference>
<accession>A0ABU4VP41</accession>
<name>A0ABU4VP41_9ACTN</name>
<reference evidence="11 12" key="1">
    <citation type="submission" date="2023-11" db="EMBL/GenBank/DDBJ databases">
        <authorList>
            <person name="Xu M."/>
            <person name="Jiang T."/>
        </authorList>
    </citation>
    <scope>NUCLEOTIDE SEQUENCE [LARGE SCALE GENOMIC DNA]</scope>
    <source>
        <strain evidence="11 12">SD</strain>
    </source>
</reference>
<feature type="compositionally biased region" description="Basic and acidic residues" evidence="7">
    <location>
        <begin position="17"/>
        <end position="31"/>
    </location>
</feature>
<keyword evidence="5 8" id="KW-1133">Transmembrane helix</keyword>
<evidence type="ECO:0000256" key="7">
    <source>
        <dbReference type="SAM" id="MobiDB-lite"/>
    </source>
</evidence>
<protein>
    <submittedName>
        <fullName evidence="11">ABC transporter ATP-binding protein</fullName>
    </submittedName>
</protein>
<feature type="region of interest" description="Disordered" evidence="7">
    <location>
        <begin position="1"/>
        <end position="31"/>
    </location>
</feature>
<dbReference type="InterPro" id="IPR017871">
    <property type="entry name" value="ABC_transporter-like_CS"/>
</dbReference>
<dbReference type="InterPro" id="IPR003593">
    <property type="entry name" value="AAA+_ATPase"/>
</dbReference>
<dbReference type="RefSeq" id="WP_319955761.1">
    <property type="nucleotide sequence ID" value="NZ_JAXAVX010000017.1"/>
</dbReference>
<dbReference type="Pfam" id="PF00664">
    <property type="entry name" value="ABC_membrane"/>
    <property type="match status" value="1"/>
</dbReference>
<dbReference type="PROSITE" id="PS00211">
    <property type="entry name" value="ABC_TRANSPORTER_1"/>
    <property type="match status" value="1"/>
</dbReference>
<evidence type="ECO:0000256" key="4">
    <source>
        <dbReference type="ARBA" id="ARBA00022840"/>
    </source>
</evidence>
<dbReference type="InterPro" id="IPR003439">
    <property type="entry name" value="ABC_transporter-like_ATP-bd"/>
</dbReference>
<evidence type="ECO:0000259" key="10">
    <source>
        <dbReference type="PROSITE" id="PS50929"/>
    </source>
</evidence>
<dbReference type="SUPFAM" id="SSF52540">
    <property type="entry name" value="P-loop containing nucleoside triphosphate hydrolases"/>
    <property type="match status" value="1"/>
</dbReference>
<dbReference type="PROSITE" id="PS50893">
    <property type="entry name" value="ABC_TRANSPORTER_2"/>
    <property type="match status" value="1"/>
</dbReference>
<feature type="transmembrane region" description="Helical" evidence="8">
    <location>
        <begin position="46"/>
        <end position="66"/>
    </location>
</feature>
<feature type="domain" description="ABC transporter" evidence="9">
    <location>
        <begin position="390"/>
        <end position="625"/>
    </location>
</feature>
<dbReference type="Gene3D" id="1.20.1560.10">
    <property type="entry name" value="ABC transporter type 1, transmembrane domain"/>
    <property type="match status" value="1"/>
</dbReference>
<evidence type="ECO:0000256" key="6">
    <source>
        <dbReference type="ARBA" id="ARBA00023136"/>
    </source>
</evidence>
<feature type="transmembrane region" description="Helical" evidence="8">
    <location>
        <begin position="190"/>
        <end position="209"/>
    </location>
</feature>
<evidence type="ECO:0000256" key="8">
    <source>
        <dbReference type="SAM" id="Phobius"/>
    </source>
</evidence>
<dbReference type="PANTHER" id="PTHR43394">
    <property type="entry name" value="ATP-DEPENDENT PERMEASE MDL1, MITOCHONDRIAL"/>
    <property type="match status" value="1"/>
</dbReference>
<comment type="caution">
    <text evidence="11">The sequence shown here is derived from an EMBL/GenBank/DDBJ whole genome shotgun (WGS) entry which is preliminary data.</text>
</comment>
<dbReference type="GO" id="GO:0005524">
    <property type="term" value="F:ATP binding"/>
    <property type="evidence" value="ECO:0007669"/>
    <property type="project" value="UniProtKB-KW"/>
</dbReference>
<keyword evidence="4 11" id="KW-0067">ATP-binding</keyword>
<dbReference type="EMBL" id="JAXAVX010000017">
    <property type="protein sequence ID" value="MDX8153611.1"/>
    <property type="molecule type" value="Genomic_DNA"/>
</dbReference>
<organism evidence="11 12">
    <name type="scientific">Patulibacter brassicae</name>
    <dbReference type="NCBI Taxonomy" id="1705717"/>
    <lineage>
        <taxon>Bacteria</taxon>
        <taxon>Bacillati</taxon>
        <taxon>Actinomycetota</taxon>
        <taxon>Thermoleophilia</taxon>
        <taxon>Solirubrobacterales</taxon>
        <taxon>Patulibacteraceae</taxon>
        <taxon>Patulibacter</taxon>
    </lineage>
</organism>